<feature type="transmembrane region" description="Helical" evidence="12">
    <location>
        <begin position="47"/>
        <end position="64"/>
    </location>
</feature>
<feature type="transmembrane region" description="Helical" evidence="12">
    <location>
        <begin position="248"/>
        <end position="269"/>
    </location>
</feature>
<evidence type="ECO:0000256" key="2">
    <source>
        <dbReference type="ARBA" id="ARBA00010621"/>
    </source>
</evidence>
<evidence type="ECO:0000256" key="10">
    <source>
        <dbReference type="ARBA" id="ARBA00032707"/>
    </source>
</evidence>
<dbReference type="EMBL" id="JAMQON010000002">
    <property type="protein sequence ID" value="MDS0259794.1"/>
    <property type="molecule type" value="Genomic_DNA"/>
</dbReference>
<keyword evidence="8 12" id="KW-1133">Transmembrane helix</keyword>
<keyword evidence="7 12" id="KW-0378">Hydrolase</keyword>
<comment type="caution">
    <text evidence="13">The sequence shown here is derived from an EMBL/GenBank/DDBJ whole genome shotgun (WGS) entry which is preliminary data.</text>
</comment>
<evidence type="ECO:0000256" key="11">
    <source>
        <dbReference type="ARBA" id="ARBA00047594"/>
    </source>
</evidence>
<protein>
    <recommendedName>
        <fullName evidence="4 12">Undecaprenyl-diphosphatase</fullName>
        <ecNumber evidence="3 12">3.6.1.27</ecNumber>
    </recommendedName>
    <alternativeName>
        <fullName evidence="10 12">Undecaprenyl pyrophosphate phosphatase</fullName>
    </alternativeName>
</protein>
<dbReference type="RefSeq" id="WP_310919440.1">
    <property type="nucleotide sequence ID" value="NZ_JAMQON010000002.1"/>
</dbReference>
<dbReference type="Proteomes" id="UP001259659">
    <property type="component" value="Unassembled WGS sequence"/>
</dbReference>
<keyword evidence="6 12" id="KW-0812">Transmembrane</keyword>
<dbReference type="Pfam" id="PF02673">
    <property type="entry name" value="BacA"/>
    <property type="match status" value="1"/>
</dbReference>
<name>A0ABU2FC27_9EURY</name>
<keyword evidence="5 12" id="KW-1003">Cell membrane</keyword>
<accession>A0ABU2FC27</accession>
<comment type="catalytic activity">
    <reaction evidence="11 12">
        <text>di-trans,octa-cis-undecaprenyl diphosphate + H2O = di-trans,octa-cis-undecaprenyl phosphate + phosphate + H(+)</text>
        <dbReference type="Rhea" id="RHEA:28094"/>
        <dbReference type="ChEBI" id="CHEBI:15377"/>
        <dbReference type="ChEBI" id="CHEBI:15378"/>
        <dbReference type="ChEBI" id="CHEBI:43474"/>
        <dbReference type="ChEBI" id="CHEBI:58405"/>
        <dbReference type="ChEBI" id="CHEBI:60392"/>
        <dbReference type="EC" id="3.6.1.27"/>
    </reaction>
</comment>
<evidence type="ECO:0000256" key="9">
    <source>
        <dbReference type="ARBA" id="ARBA00023136"/>
    </source>
</evidence>
<evidence type="ECO:0000256" key="5">
    <source>
        <dbReference type="ARBA" id="ARBA00022475"/>
    </source>
</evidence>
<feature type="transmembrane region" description="Helical" evidence="12">
    <location>
        <begin position="223"/>
        <end position="242"/>
    </location>
</feature>
<comment type="subcellular location">
    <subcellularLocation>
        <location evidence="1 12">Cell membrane</location>
        <topology evidence="1 12">Multi-pass membrane protein</topology>
    </subcellularLocation>
</comment>
<comment type="similarity">
    <text evidence="2 12">Belongs to the UppP family.</text>
</comment>
<dbReference type="InterPro" id="IPR003824">
    <property type="entry name" value="UppP"/>
</dbReference>
<evidence type="ECO:0000313" key="14">
    <source>
        <dbReference type="Proteomes" id="UP001259659"/>
    </source>
</evidence>
<keyword evidence="14" id="KW-1185">Reference proteome</keyword>
<proteinExistence type="inferred from homology"/>
<dbReference type="EC" id="3.6.1.27" evidence="3 12"/>
<dbReference type="HAMAP" id="MF_01006">
    <property type="entry name" value="Undec_diphosphatase"/>
    <property type="match status" value="1"/>
</dbReference>
<evidence type="ECO:0000256" key="1">
    <source>
        <dbReference type="ARBA" id="ARBA00004651"/>
    </source>
</evidence>
<keyword evidence="9 12" id="KW-0472">Membrane</keyword>
<feature type="transmembrane region" description="Helical" evidence="12">
    <location>
        <begin position="119"/>
        <end position="140"/>
    </location>
</feature>
<dbReference type="PANTHER" id="PTHR30622:SF2">
    <property type="entry name" value="UNDECAPRENYL-DIPHOSPHATASE"/>
    <property type="match status" value="1"/>
</dbReference>
<evidence type="ECO:0000256" key="4">
    <source>
        <dbReference type="ARBA" id="ARBA00021581"/>
    </source>
</evidence>
<evidence type="ECO:0000256" key="6">
    <source>
        <dbReference type="ARBA" id="ARBA00022692"/>
    </source>
</evidence>
<comment type="function">
    <text evidence="12">Catalyzes the dephosphorylation of undecaprenyl diphosphate (UPP).</text>
</comment>
<feature type="transmembrane region" description="Helical" evidence="12">
    <location>
        <begin position="191"/>
        <end position="211"/>
    </location>
</feature>
<evidence type="ECO:0000256" key="3">
    <source>
        <dbReference type="ARBA" id="ARBA00012374"/>
    </source>
</evidence>
<sequence>MNPILIAILLGVLQGVLEWLPVSSEGGVALASTALSGFDPDDATRLALFLHAGTAVAAVAYYRGEVRDILRSVRELSRRPFADETADLSFLFVATAATGLTGLPAYLVLDAAVSGLEGGLFVALVGGLLVLTGLVQRFAAALSLGDRDRPDWVDAVFVGLLQGVAILPGVSRSGTTVSALLLRGHEGESSLRLSFLLSIPAALGANVLVLVDDGVPALDPLDAAVALAVSAVVGYLTVGALVQLVRRVPFWTVCVVFGGLGVVGGLLVAL</sequence>
<reference evidence="13 14" key="1">
    <citation type="submission" date="2022-06" db="EMBL/GenBank/DDBJ databases">
        <title>Haloarcula sp. a new haloarchaeum isolate from saline soil.</title>
        <authorList>
            <person name="Strakova D."/>
            <person name="Galisteo C."/>
            <person name="Sanchez-Porro C."/>
            <person name="Ventosa A."/>
        </authorList>
    </citation>
    <scope>NUCLEOTIDE SEQUENCE [LARGE SCALE GENOMIC DNA]</scope>
    <source>
        <strain evidence="13 14">S1CR25-12</strain>
    </source>
</reference>
<organism evidence="13 14">
    <name type="scientific">Haloarcula saliterrae</name>
    <dbReference type="NCBI Taxonomy" id="2950534"/>
    <lineage>
        <taxon>Archaea</taxon>
        <taxon>Methanobacteriati</taxon>
        <taxon>Methanobacteriota</taxon>
        <taxon>Stenosarchaea group</taxon>
        <taxon>Halobacteria</taxon>
        <taxon>Halobacteriales</taxon>
        <taxon>Haloarculaceae</taxon>
        <taxon>Haloarcula</taxon>
    </lineage>
</organism>
<evidence type="ECO:0000256" key="8">
    <source>
        <dbReference type="ARBA" id="ARBA00022989"/>
    </source>
</evidence>
<evidence type="ECO:0000256" key="12">
    <source>
        <dbReference type="HAMAP-Rule" id="MF_01006"/>
    </source>
</evidence>
<gene>
    <name evidence="12" type="primary">uppP</name>
    <name evidence="13" type="ORF">NDI56_10365</name>
</gene>
<evidence type="ECO:0000313" key="13">
    <source>
        <dbReference type="EMBL" id="MDS0259794.1"/>
    </source>
</evidence>
<feature type="transmembrane region" description="Helical" evidence="12">
    <location>
        <begin position="85"/>
        <end position="107"/>
    </location>
</feature>
<dbReference type="PANTHER" id="PTHR30622">
    <property type="entry name" value="UNDECAPRENYL-DIPHOSPHATASE"/>
    <property type="match status" value="1"/>
</dbReference>
<evidence type="ECO:0000256" key="7">
    <source>
        <dbReference type="ARBA" id="ARBA00022801"/>
    </source>
</evidence>